<evidence type="ECO:0000259" key="9">
    <source>
        <dbReference type="PROSITE" id="PS51379"/>
    </source>
</evidence>
<dbReference type="Pfam" id="PF10531">
    <property type="entry name" value="SLBB"/>
    <property type="match status" value="1"/>
</dbReference>
<evidence type="ECO:0000313" key="11">
    <source>
        <dbReference type="Proteomes" id="UP000070560"/>
    </source>
</evidence>
<evidence type="ECO:0000256" key="3">
    <source>
        <dbReference type="ARBA" id="ARBA00022723"/>
    </source>
</evidence>
<keyword evidence="6 8" id="KW-0408">Iron</keyword>
<evidence type="ECO:0000256" key="6">
    <source>
        <dbReference type="ARBA" id="ARBA00023004"/>
    </source>
</evidence>
<dbReference type="GO" id="GO:0051539">
    <property type="term" value="F:4 iron, 4 sulfur cluster binding"/>
    <property type="evidence" value="ECO:0007669"/>
    <property type="project" value="UniProtKB-KW"/>
</dbReference>
<evidence type="ECO:0000256" key="7">
    <source>
        <dbReference type="ARBA" id="ARBA00023014"/>
    </source>
</evidence>
<dbReference type="Gene3D" id="3.10.20.600">
    <property type="match status" value="1"/>
</dbReference>
<dbReference type="NCBIfam" id="TIGR01945">
    <property type="entry name" value="rnfC"/>
    <property type="match status" value="1"/>
</dbReference>
<feature type="binding site" evidence="8">
    <location>
        <position position="363"/>
    </location>
    <ligand>
        <name>[4Fe-4S] cluster</name>
        <dbReference type="ChEBI" id="CHEBI:49883"/>
        <label>1</label>
    </ligand>
</feature>
<dbReference type="SUPFAM" id="SSF46548">
    <property type="entry name" value="alpha-helical ferredoxin"/>
    <property type="match status" value="1"/>
</dbReference>
<dbReference type="GO" id="GO:0009055">
    <property type="term" value="F:electron transfer activity"/>
    <property type="evidence" value="ECO:0007669"/>
    <property type="project" value="InterPro"/>
</dbReference>
<dbReference type="GO" id="GO:0046872">
    <property type="term" value="F:metal ion binding"/>
    <property type="evidence" value="ECO:0007669"/>
    <property type="project" value="UniProtKB-KW"/>
</dbReference>
<dbReference type="SUPFAM" id="SSF142019">
    <property type="entry name" value="Nqo1 FMN-binding domain-like"/>
    <property type="match status" value="1"/>
</dbReference>
<gene>
    <name evidence="8 10" type="primary">rnfC</name>
    <name evidence="10" type="ORF">HS1_001626</name>
</gene>
<dbReference type="GO" id="GO:0022900">
    <property type="term" value="P:electron transport chain"/>
    <property type="evidence" value="ECO:0007669"/>
    <property type="project" value="UniProtKB-UniRule"/>
</dbReference>
<feature type="binding site" evidence="8">
    <location>
        <position position="366"/>
    </location>
    <ligand>
        <name>[4Fe-4S] cluster</name>
        <dbReference type="ChEBI" id="CHEBI:49883"/>
        <label>1</label>
    </ligand>
</feature>
<keyword evidence="8" id="KW-1278">Translocase</keyword>
<keyword evidence="11" id="KW-1185">Reference proteome</keyword>
<evidence type="ECO:0000313" key="10">
    <source>
        <dbReference type="EMBL" id="AMM41420.1"/>
    </source>
</evidence>
<feature type="binding site" evidence="8">
    <location>
        <position position="409"/>
    </location>
    <ligand>
        <name>[4Fe-4S] cluster</name>
        <dbReference type="ChEBI" id="CHEBI:49883"/>
        <label>1</label>
    </ligand>
</feature>
<feature type="binding site" evidence="8">
    <location>
        <position position="399"/>
    </location>
    <ligand>
        <name>[4Fe-4S] cluster</name>
        <dbReference type="ChEBI" id="CHEBI:49883"/>
        <label>2</label>
    </ligand>
</feature>
<protein>
    <recommendedName>
        <fullName evidence="8">Ion-translocating oxidoreductase complex subunit C</fullName>
        <ecNumber evidence="8">7.-.-.-</ecNumber>
    </recommendedName>
    <alternativeName>
        <fullName evidence="8">Rnf electron transport complex subunit C</fullName>
    </alternativeName>
</protein>
<feature type="binding site" evidence="8">
    <location>
        <position position="405"/>
    </location>
    <ligand>
        <name>[4Fe-4S] cluster</name>
        <dbReference type="ChEBI" id="CHEBI:49883"/>
        <label>2</label>
    </ligand>
</feature>
<comment type="cofactor">
    <cofactor evidence="8">
        <name>[4Fe-4S] cluster</name>
        <dbReference type="ChEBI" id="CHEBI:49883"/>
    </cofactor>
    <text evidence="8">Binds 2 [4Fe-4S] clusters per subunit.</text>
</comment>
<comment type="subunit">
    <text evidence="8">The complex is composed of six subunits: RnfA, RnfB, RnfC, RnfD, RnfE and RnfG.</text>
</comment>
<keyword evidence="8" id="KW-1003">Cell membrane</keyword>
<keyword evidence="2 8" id="KW-0004">4Fe-4S</keyword>
<proteinExistence type="inferred from homology"/>
<keyword evidence="4 8" id="KW-0677">Repeat</keyword>
<evidence type="ECO:0000256" key="1">
    <source>
        <dbReference type="ARBA" id="ARBA00022448"/>
    </source>
</evidence>
<sequence length="431" mass="46590">MKRSMKGGVYLEESKVESTIEDLPVPQRLVIPLKQHKGPPCKSLLKKGKGVKIGDEIGKSEDEFSAPIYATVSGKVAGLPKRFPDIRGGIAPAVEIESDGKEEWSISSSPQEPLQQSPEALMKAIQQMGLVDFGIDAIPLSAKLGLAQSKHVSAVIINGVDLEPGVAVRYKLVTEKKQELINGIKLIKKILNVNTAYLAIEVKNTTAQEQLPGLVSGVAELAVLDSKFPQGLDIFLVKAIMGKEAPSPNGVPEDVGVCVLGADTVIALWDALKDMKPVIDQVITVYGAVNKPKNLRVRIGTPLKDVLSHCGVNGNIAKVIVGGPMMGLAQYSLEIPVTKEITAIYVQRQSDLATISDQKCINCGWCVKVCPMGLLPNVIASFCQVDMFEEAESYNLSYCIECGCCAYVCPAKIPLVHWIKYGKSQIKREEQ</sequence>
<dbReference type="EC" id="7.-.-.-" evidence="8"/>
<dbReference type="Gene3D" id="3.40.50.11540">
    <property type="entry name" value="NADH-ubiquinone oxidoreductase 51kDa subunit"/>
    <property type="match status" value="1"/>
</dbReference>
<evidence type="ECO:0000256" key="8">
    <source>
        <dbReference type="HAMAP-Rule" id="MF_00461"/>
    </source>
</evidence>
<comment type="similarity">
    <text evidence="8">Belongs to the 4Fe4S bacterial-type ferredoxin family. RnfC subfamily.</text>
</comment>
<dbReference type="Pfam" id="PF13375">
    <property type="entry name" value="RnfC_N"/>
    <property type="match status" value="1"/>
</dbReference>
<keyword evidence="3 8" id="KW-0479">Metal-binding</keyword>
<dbReference type="InterPro" id="IPR037225">
    <property type="entry name" value="Nuo51_FMN-bd_sf"/>
</dbReference>
<feature type="domain" description="4Fe-4S ferredoxin-type" evidence="9">
    <location>
        <begin position="390"/>
        <end position="419"/>
    </location>
</feature>
<dbReference type="InterPro" id="IPR019554">
    <property type="entry name" value="Soluble_ligand-bd"/>
</dbReference>
<keyword evidence="5 8" id="KW-0249">Electron transport</keyword>
<keyword evidence="7 8" id="KW-0411">Iron-sulfur</keyword>
<comment type="function">
    <text evidence="8">Part of a membrane-bound complex that couples electron transfer with translocation of ions across the membrane.</text>
</comment>
<feature type="binding site" evidence="8">
    <location>
        <position position="402"/>
    </location>
    <ligand>
        <name>[4Fe-4S] cluster</name>
        <dbReference type="ChEBI" id="CHEBI:49883"/>
        <label>2</label>
    </ligand>
</feature>
<dbReference type="KEGG" id="daw:HS1_001626"/>
<organism evidence="10 11">
    <name type="scientific">Desulfofervidus auxilii</name>
    <dbReference type="NCBI Taxonomy" id="1621989"/>
    <lineage>
        <taxon>Bacteria</taxon>
        <taxon>Pseudomonadati</taxon>
        <taxon>Thermodesulfobacteriota</taxon>
        <taxon>Candidatus Desulfofervidia</taxon>
        <taxon>Candidatus Desulfofervidales</taxon>
        <taxon>Candidatus Desulfofervidaceae</taxon>
        <taxon>Candidatus Desulfofervidus</taxon>
    </lineage>
</organism>
<dbReference type="PANTHER" id="PTHR43034">
    <property type="entry name" value="ION-TRANSLOCATING OXIDOREDUCTASE COMPLEX SUBUNIT C"/>
    <property type="match status" value="1"/>
</dbReference>
<dbReference type="InterPro" id="IPR026902">
    <property type="entry name" value="RnfC_N"/>
</dbReference>
<dbReference type="PANTHER" id="PTHR43034:SF2">
    <property type="entry name" value="ION-TRANSLOCATING OXIDOREDUCTASE COMPLEX SUBUNIT C"/>
    <property type="match status" value="1"/>
</dbReference>
<comment type="subcellular location">
    <subcellularLocation>
        <location evidence="8">Cell membrane</location>
        <topology evidence="8">Peripheral membrane protein</topology>
    </subcellularLocation>
</comment>
<dbReference type="GO" id="GO:0005886">
    <property type="term" value="C:plasma membrane"/>
    <property type="evidence" value="ECO:0007669"/>
    <property type="project" value="UniProtKB-SubCell"/>
</dbReference>
<feature type="binding site" evidence="8">
    <location>
        <position position="360"/>
    </location>
    <ligand>
        <name>[4Fe-4S] cluster</name>
        <dbReference type="ChEBI" id="CHEBI:49883"/>
        <label>1</label>
    </ligand>
</feature>
<accession>A0A7U4QL81</accession>
<dbReference type="InterPro" id="IPR011538">
    <property type="entry name" value="Nuo51_FMN-bd"/>
</dbReference>
<dbReference type="Proteomes" id="UP000070560">
    <property type="component" value="Chromosome"/>
</dbReference>
<dbReference type="Gene3D" id="3.30.70.20">
    <property type="match status" value="1"/>
</dbReference>
<dbReference type="InterPro" id="IPR017896">
    <property type="entry name" value="4Fe4S_Fe-S-bd"/>
</dbReference>
<dbReference type="EMBL" id="CP013015">
    <property type="protein sequence ID" value="AMM41420.1"/>
    <property type="molecule type" value="Genomic_DNA"/>
</dbReference>
<dbReference type="Pfam" id="PF13237">
    <property type="entry name" value="Fer4_10"/>
    <property type="match status" value="1"/>
</dbReference>
<dbReference type="InterPro" id="IPR010208">
    <property type="entry name" value="Ion_transpt_RnfC/RsxC"/>
</dbReference>
<evidence type="ECO:0000256" key="2">
    <source>
        <dbReference type="ARBA" id="ARBA00022485"/>
    </source>
</evidence>
<keyword evidence="8" id="KW-0472">Membrane</keyword>
<name>A0A7U4QL81_DESA2</name>
<evidence type="ECO:0000256" key="5">
    <source>
        <dbReference type="ARBA" id="ARBA00022982"/>
    </source>
</evidence>
<dbReference type="InterPro" id="IPR017900">
    <property type="entry name" value="4Fe4S_Fe_S_CS"/>
</dbReference>
<dbReference type="PROSITE" id="PS00198">
    <property type="entry name" value="4FE4S_FER_1"/>
    <property type="match status" value="1"/>
</dbReference>
<dbReference type="PROSITE" id="PS51379">
    <property type="entry name" value="4FE4S_FER_2"/>
    <property type="match status" value="2"/>
</dbReference>
<keyword evidence="1 8" id="KW-0813">Transport</keyword>
<dbReference type="HAMAP" id="MF_00461">
    <property type="entry name" value="RsxC_RnfC"/>
    <property type="match status" value="1"/>
</dbReference>
<reference evidence="10 11" key="1">
    <citation type="submission" date="2015-10" db="EMBL/GenBank/DDBJ databases">
        <title>Candidatus Desulfofervidus auxilii, a hydrogenotrophic sulfate-reducing bacterium involved in the thermophilic anaerobic oxidation of methane.</title>
        <authorList>
            <person name="Krukenberg V."/>
            <person name="Richter M."/>
            <person name="Wegener G."/>
        </authorList>
    </citation>
    <scope>NUCLEOTIDE SEQUENCE [LARGE SCALE GENOMIC DNA]</scope>
    <source>
        <strain evidence="10 11">HS1</strain>
    </source>
</reference>
<feature type="binding site" evidence="8">
    <location>
        <position position="370"/>
    </location>
    <ligand>
        <name>[4Fe-4S] cluster</name>
        <dbReference type="ChEBI" id="CHEBI:49883"/>
        <label>2</label>
    </ligand>
</feature>
<feature type="domain" description="4Fe-4S ferredoxin-type" evidence="9">
    <location>
        <begin position="351"/>
        <end position="381"/>
    </location>
</feature>
<dbReference type="AlphaFoldDB" id="A0A7U4QL81"/>
<dbReference type="Pfam" id="PF01512">
    <property type="entry name" value="Complex1_51K"/>
    <property type="match status" value="1"/>
</dbReference>
<evidence type="ECO:0000256" key="4">
    <source>
        <dbReference type="ARBA" id="ARBA00022737"/>
    </source>
</evidence>